<protein>
    <recommendedName>
        <fullName evidence="1">RNA helicase</fullName>
        <ecNumber evidence="1">3.6.4.13</ecNumber>
    </recommendedName>
</protein>
<evidence type="ECO:0000256" key="4">
    <source>
        <dbReference type="ARBA" id="ARBA00022806"/>
    </source>
</evidence>
<keyword evidence="6" id="KW-0694">RNA-binding</keyword>
<dbReference type="PROSITE" id="PS51195">
    <property type="entry name" value="Q_MOTIF"/>
    <property type="match status" value="1"/>
</dbReference>
<dbReference type="SUPFAM" id="SSF52540">
    <property type="entry name" value="P-loop containing nucleoside triphosphate hydrolases"/>
    <property type="match status" value="2"/>
</dbReference>
<evidence type="ECO:0000259" key="13">
    <source>
        <dbReference type="PROSITE" id="PS51195"/>
    </source>
</evidence>
<dbReference type="PROSITE" id="PS51192">
    <property type="entry name" value="HELICASE_ATP_BIND_1"/>
    <property type="match status" value="1"/>
</dbReference>
<dbReference type="GO" id="GO:0003724">
    <property type="term" value="F:RNA helicase activity"/>
    <property type="evidence" value="ECO:0007669"/>
    <property type="project" value="UniProtKB-EC"/>
</dbReference>
<feature type="short sequence motif" description="Q motif" evidence="9">
    <location>
        <begin position="124"/>
        <end position="152"/>
    </location>
</feature>
<dbReference type="InterPro" id="IPR011545">
    <property type="entry name" value="DEAD/DEAH_box_helicase_dom"/>
</dbReference>
<evidence type="ECO:0000256" key="8">
    <source>
        <dbReference type="ARBA" id="ARBA00047984"/>
    </source>
</evidence>
<dbReference type="Pfam" id="PF00271">
    <property type="entry name" value="Helicase_C"/>
    <property type="match status" value="1"/>
</dbReference>
<keyword evidence="3 14" id="KW-0378">Hydrolase</keyword>
<sequence>MAPWTTYDFPPLTPSTRPAYQPPKPKSPLGGFHSTGRGGCRPHGWRARSNSPRTGGSGKFENFSDEPNPFDEVVEKFDGLNVRAQEGFVMGNPNNGGGNSGINFDAYEDIPVEVSGQDVPPAVNSFAEIDLGDGLNENIKRCKYVKPTPIQRHAIPIAMAGRDLMACAQTGSGKTAAFCFPIIAGILRQGLPPPRGGRVAFPLALILSPTRELSSQIHDEAKKFAYETGVKVVVAYGGAPMLEQLRKLERGVDILVATPGRLVDMIERGRISLRMVRYLALDEADRMLDMGFEPQIRKIVQQTDMPPTGARQTMLFSATFPTEIQRLASDFLSNYIFLSVGRVGSSTDLIAQKVEFVYDVDKKTHLKDLLVSEKMKGTNGKHALTIVFVETKRAVDQLAYWLSCNGFPATAIHGDKVQMERERALKSFKTGATPIMVATDVAARGLDIPRVAHVINFDLPRDIDDYVHRIGRTGRAGKSGIATAFFNDKNLPIAKALVDLMEEANQEVPSWLAEYAKTSSTYGYGSSRRSRGGAKFGGHDYRSFNYAADYSSPYGGEVPSAGPSVTRSSSSAGAAAAAEDPYTSPAYGFTHGYGSIVATGWD</sequence>
<evidence type="ECO:0000256" key="5">
    <source>
        <dbReference type="ARBA" id="ARBA00022840"/>
    </source>
</evidence>
<accession>A0A7C9AGI2</accession>
<evidence type="ECO:0000313" key="14">
    <source>
        <dbReference type="EMBL" id="MBA4666217.1"/>
    </source>
</evidence>
<dbReference type="InterPro" id="IPR027417">
    <property type="entry name" value="P-loop_NTPase"/>
</dbReference>
<evidence type="ECO:0000256" key="1">
    <source>
        <dbReference type="ARBA" id="ARBA00012552"/>
    </source>
</evidence>
<evidence type="ECO:0000259" key="12">
    <source>
        <dbReference type="PROSITE" id="PS51194"/>
    </source>
</evidence>
<dbReference type="InterPro" id="IPR014014">
    <property type="entry name" value="RNA_helicase_DEAD_Q_motif"/>
</dbReference>
<dbReference type="GO" id="GO:0005524">
    <property type="term" value="F:ATP binding"/>
    <property type="evidence" value="ECO:0007669"/>
    <property type="project" value="UniProtKB-KW"/>
</dbReference>
<proteinExistence type="inferred from homology"/>
<dbReference type="SMART" id="SM00490">
    <property type="entry name" value="HELICc"/>
    <property type="match status" value="1"/>
</dbReference>
<reference evidence="14" key="1">
    <citation type="journal article" date="2013" name="J. Plant Res.">
        <title>Effect of fungi and light on seed germination of three Opuntia species from semiarid lands of central Mexico.</title>
        <authorList>
            <person name="Delgado-Sanchez P."/>
            <person name="Jimenez-Bremont J.F."/>
            <person name="Guerrero-Gonzalez Mde L."/>
            <person name="Flores J."/>
        </authorList>
    </citation>
    <scope>NUCLEOTIDE SEQUENCE</scope>
    <source>
        <tissue evidence="14">Cladode</tissue>
    </source>
</reference>
<dbReference type="InterPro" id="IPR044763">
    <property type="entry name" value="Ded1/Dbp1_DEADc"/>
</dbReference>
<evidence type="ECO:0000256" key="10">
    <source>
        <dbReference type="SAM" id="MobiDB-lite"/>
    </source>
</evidence>
<keyword evidence="2" id="KW-0547">Nucleotide-binding</keyword>
<organism evidence="14">
    <name type="scientific">Opuntia streptacantha</name>
    <name type="common">Prickly pear cactus</name>
    <name type="synonym">Opuntia cardona</name>
    <dbReference type="NCBI Taxonomy" id="393608"/>
    <lineage>
        <taxon>Eukaryota</taxon>
        <taxon>Viridiplantae</taxon>
        <taxon>Streptophyta</taxon>
        <taxon>Embryophyta</taxon>
        <taxon>Tracheophyta</taxon>
        <taxon>Spermatophyta</taxon>
        <taxon>Magnoliopsida</taxon>
        <taxon>eudicotyledons</taxon>
        <taxon>Gunneridae</taxon>
        <taxon>Pentapetalae</taxon>
        <taxon>Caryophyllales</taxon>
        <taxon>Cactineae</taxon>
        <taxon>Cactaceae</taxon>
        <taxon>Opuntioideae</taxon>
        <taxon>Opuntia</taxon>
    </lineage>
</organism>
<feature type="region of interest" description="Disordered" evidence="10">
    <location>
        <begin position="1"/>
        <end position="68"/>
    </location>
</feature>
<dbReference type="AlphaFoldDB" id="A0A7C9AGI2"/>
<dbReference type="PROSITE" id="PS51194">
    <property type="entry name" value="HELICASE_CTER"/>
    <property type="match status" value="1"/>
</dbReference>
<keyword evidence="4 14" id="KW-0347">Helicase</keyword>
<feature type="domain" description="Helicase ATP-binding" evidence="11">
    <location>
        <begin position="155"/>
        <end position="338"/>
    </location>
</feature>
<evidence type="ECO:0000256" key="7">
    <source>
        <dbReference type="ARBA" id="ARBA00024358"/>
    </source>
</evidence>
<dbReference type="PANTHER" id="PTHR47958">
    <property type="entry name" value="ATP-DEPENDENT RNA HELICASE DBP3"/>
    <property type="match status" value="1"/>
</dbReference>
<name>A0A7C9AGI2_OPUST</name>
<evidence type="ECO:0000256" key="2">
    <source>
        <dbReference type="ARBA" id="ARBA00022741"/>
    </source>
</evidence>
<feature type="domain" description="DEAD-box RNA helicase Q" evidence="13">
    <location>
        <begin position="124"/>
        <end position="152"/>
    </location>
</feature>
<dbReference type="EMBL" id="GISG01230909">
    <property type="protein sequence ID" value="MBA4666217.1"/>
    <property type="molecule type" value="Transcribed_RNA"/>
</dbReference>
<dbReference type="SMART" id="SM00487">
    <property type="entry name" value="DEXDc"/>
    <property type="match status" value="1"/>
</dbReference>
<feature type="domain" description="Helicase C-terminal" evidence="12">
    <location>
        <begin position="365"/>
        <end position="516"/>
    </location>
</feature>
<evidence type="ECO:0000256" key="9">
    <source>
        <dbReference type="PROSITE-ProRule" id="PRU00552"/>
    </source>
</evidence>
<comment type="similarity">
    <text evidence="7">Belongs to the DEAD box helicase family. DDX3/DED1 subfamily.</text>
</comment>
<dbReference type="Pfam" id="PF00270">
    <property type="entry name" value="DEAD"/>
    <property type="match status" value="1"/>
</dbReference>
<dbReference type="GO" id="GO:0003723">
    <property type="term" value="F:RNA binding"/>
    <property type="evidence" value="ECO:0007669"/>
    <property type="project" value="UniProtKB-KW"/>
</dbReference>
<dbReference type="InterPro" id="IPR014001">
    <property type="entry name" value="Helicase_ATP-bd"/>
</dbReference>
<evidence type="ECO:0000259" key="11">
    <source>
        <dbReference type="PROSITE" id="PS51192"/>
    </source>
</evidence>
<dbReference type="FunFam" id="3.40.50.300:FF:000008">
    <property type="entry name" value="ATP-dependent RNA helicase RhlB"/>
    <property type="match status" value="1"/>
</dbReference>
<dbReference type="CDD" id="cd18787">
    <property type="entry name" value="SF2_C_DEAD"/>
    <property type="match status" value="1"/>
</dbReference>
<dbReference type="CDD" id="cd17967">
    <property type="entry name" value="DEADc_DDX3_DDX4"/>
    <property type="match status" value="1"/>
</dbReference>
<keyword evidence="5" id="KW-0067">ATP-binding</keyword>
<evidence type="ECO:0000256" key="3">
    <source>
        <dbReference type="ARBA" id="ARBA00022801"/>
    </source>
</evidence>
<dbReference type="FunFam" id="3.40.50.300:FF:000397">
    <property type="entry name" value="Probable ATP-dependent RNA helicase DDX4"/>
    <property type="match status" value="1"/>
</dbReference>
<dbReference type="Gene3D" id="3.40.50.300">
    <property type="entry name" value="P-loop containing nucleotide triphosphate hydrolases"/>
    <property type="match status" value="2"/>
</dbReference>
<reference evidence="14" key="2">
    <citation type="submission" date="2020-07" db="EMBL/GenBank/DDBJ databases">
        <authorList>
            <person name="Vera ALvarez R."/>
            <person name="Arias-Moreno D.M."/>
            <person name="Jimenez-Jacinto V."/>
            <person name="Jimenez-Bremont J.F."/>
            <person name="Swaminathan K."/>
            <person name="Moose S.P."/>
            <person name="Guerrero-Gonzalez M.L."/>
            <person name="Marino-Ramirez L."/>
            <person name="Landsman D."/>
            <person name="Rodriguez-Kessler M."/>
            <person name="Delgado-Sanchez P."/>
        </authorList>
    </citation>
    <scope>NUCLEOTIDE SEQUENCE</scope>
    <source>
        <tissue evidence="14">Cladode</tissue>
    </source>
</reference>
<dbReference type="EC" id="3.6.4.13" evidence="1"/>
<comment type="catalytic activity">
    <reaction evidence="8">
        <text>ATP + H2O = ADP + phosphate + H(+)</text>
        <dbReference type="Rhea" id="RHEA:13065"/>
        <dbReference type="ChEBI" id="CHEBI:15377"/>
        <dbReference type="ChEBI" id="CHEBI:15378"/>
        <dbReference type="ChEBI" id="CHEBI:30616"/>
        <dbReference type="ChEBI" id="CHEBI:43474"/>
        <dbReference type="ChEBI" id="CHEBI:456216"/>
        <dbReference type="EC" id="3.6.4.13"/>
    </reaction>
</comment>
<dbReference type="InterPro" id="IPR001650">
    <property type="entry name" value="Helicase_C-like"/>
</dbReference>
<dbReference type="GO" id="GO:0016787">
    <property type="term" value="F:hydrolase activity"/>
    <property type="evidence" value="ECO:0007669"/>
    <property type="project" value="UniProtKB-KW"/>
</dbReference>
<evidence type="ECO:0000256" key="6">
    <source>
        <dbReference type="ARBA" id="ARBA00022884"/>
    </source>
</evidence>